<evidence type="ECO:0000256" key="2">
    <source>
        <dbReference type="ARBA" id="ARBA00023125"/>
    </source>
</evidence>
<proteinExistence type="predicted"/>
<keyword evidence="7" id="KW-1185">Reference proteome</keyword>
<dbReference type="PANTHER" id="PTHR47506">
    <property type="entry name" value="TRANSCRIPTIONAL REGULATORY PROTEIN"/>
    <property type="match status" value="1"/>
</dbReference>
<dbReference type="InterPro" id="IPR009057">
    <property type="entry name" value="Homeodomain-like_sf"/>
</dbReference>
<name>A0A5B2TCS7_9PROT</name>
<dbReference type="SUPFAM" id="SSF46689">
    <property type="entry name" value="Homeodomain-like"/>
    <property type="match status" value="1"/>
</dbReference>
<evidence type="ECO:0000313" key="6">
    <source>
        <dbReference type="EMBL" id="KAA2212297.1"/>
    </source>
</evidence>
<dbReference type="Gene3D" id="1.10.357.10">
    <property type="entry name" value="Tetracycline Repressor, domain 2"/>
    <property type="match status" value="1"/>
</dbReference>
<organism evidence="6 7">
    <name type="scientific">Teichococcus oryzae</name>
    <dbReference type="NCBI Taxonomy" id="1608942"/>
    <lineage>
        <taxon>Bacteria</taxon>
        <taxon>Pseudomonadati</taxon>
        <taxon>Pseudomonadota</taxon>
        <taxon>Alphaproteobacteria</taxon>
        <taxon>Acetobacterales</taxon>
        <taxon>Roseomonadaceae</taxon>
        <taxon>Roseomonas</taxon>
    </lineage>
</organism>
<dbReference type="Pfam" id="PF00440">
    <property type="entry name" value="TetR_N"/>
    <property type="match status" value="1"/>
</dbReference>
<evidence type="ECO:0000256" key="1">
    <source>
        <dbReference type="ARBA" id="ARBA00023015"/>
    </source>
</evidence>
<dbReference type="PANTHER" id="PTHR47506:SF1">
    <property type="entry name" value="HTH-TYPE TRANSCRIPTIONAL REGULATOR YJDC"/>
    <property type="match status" value="1"/>
</dbReference>
<dbReference type="AlphaFoldDB" id="A0A5B2TCS7"/>
<feature type="DNA-binding region" description="H-T-H motif" evidence="4">
    <location>
        <begin position="33"/>
        <end position="52"/>
    </location>
</feature>
<dbReference type="SUPFAM" id="SSF48498">
    <property type="entry name" value="Tetracyclin repressor-like, C-terminal domain"/>
    <property type="match status" value="1"/>
</dbReference>
<dbReference type="EMBL" id="VUKA01000009">
    <property type="protein sequence ID" value="KAA2212297.1"/>
    <property type="molecule type" value="Genomic_DNA"/>
</dbReference>
<accession>A0A5B2TCS7</accession>
<dbReference type="GO" id="GO:0003677">
    <property type="term" value="F:DNA binding"/>
    <property type="evidence" value="ECO:0007669"/>
    <property type="project" value="UniProtKB-UniRule"/>
</dbReference>
<gene>
    <name evidence="6" type="ORF">F0Q34_15865</name>
</gene>
<reference evidence="6 7" key="1">
    <citation type="journal article" date="2015" name="Int. J. Syst. Evol. Microbiol.">
        <title>Roseomonas oryzae sp. nov., isolated from paddy rhizosphere soil.</title>
        <authorList>
            <person name="Ramaprasad E.V."/>
            <person name="Sasikala Ch."/>
            <person name="Ramana Ch.V."/>
        </authorList>
    </citation>
    <scope>NUCLEOTIDE SEQUENCE [LARGE SCALE GENOMIC DNA]</scope>
    <source>
        <strain evidence="6 7">KCTC 42542</strain>
    </source>
</reference>
<dbReference type="InterPro" id="IPR036271">
    <property type="entry name" value="Tet_transcr_reg_TetR-rel_C_sf"/>
</dbReference>
<dbReference type="Proteomes" id="UP000322110">
    <property type="component" value="Unassembled WGS sequence"/>
</dbReference>
<evidence type="ECO:0000256" key="3">
    <source>
        <dbReference type="ARBA" id="ARBA00023163"/>
    </source>
</evidence>
<keyword evidence="2 4" id="KW-0238">DNA-binding</keyword>
<evidence type="ECO:0000259" key="5">
    <source>
        <dbReference type="PROSITE" id="PS50977"/>
    </source>
</evidence>
<sequence>MAAADNTAPPRAATRIRETARDLFYRRGIRAVGVDEIVARAGVTKPSLYRSFSSKDELAACYLRDYEALFWSRFEAAMAAHRGDPEKQILLFLEGLGERSSRPDYRGCGLTNAVVEYPAPGHPARQVSEAHKRALRDRLHAMAREMGAADPEDLGDALLLLIEGCFAAGQIFGAGGPTGKVAGAARRLIRAHRQAG</sequence>
<dbReference type="RefSeq" id="WP_149813217.1">
    <property type="nucleotide sequence ID" value="NZ_VUKA01000009.1"/>
</dbReference>
<protein>
    <submittedName>
        <fullName evidence="6">TetR/AcrR family transcriptional regulator</fullName>
    </submittedName>
</protein>
<evidence type="ECO:0000313" key="7">
    <source>
        <dbReference type="Proteomes" id="UP000322110"/>
    </source>
</evidence>
<comment type="caution">
    <text evidence="6">The sequence shown here is derived from an EMBL/GenBank/DDBJ whole genome shotgun (WGS) entry which is preliminary data.</text>
</comment>
<feature type="domain" description="HTH tetR-type" evidence="5">
    <location>
        <begin position="10"/>
        <end position="70"/>
    </location>
</feature>
<dbReference type="PROSITE" id="PS50977">
    <property type="entry name" value="HTH_TETR_2"/>
    <property type="match status" value="1"/>
</dbReference>
<keyword evidence="1" id="KW-0805">Transcription regulation</keyword>
<keyword evidence="3" id="KW-0804">Transcription</keyword>
<evidence type="ECO:0000256" key="4">
    <source>
        <dbReference type="PROSITE-ProRule" id="PRU00335"/>
    </source>
</evidence>
<dbReference type="InterPro" id="IPR001647">
    <property type="entry name" value="HTH_TetR"/>
</dbReference>
<dbReference type="OrthoDB" id="9787680at2"/>
<dbReference type="PRINTS" id="PR00455">
    <property type="entry name" value="HTHTETR"/>
</dbReference>